<dbReference type="EMBL" id="JAFIRN010000008">
    <property type="protein sequence ID" value="KAG5843839.1"/>
    <property type="molecule type" value="Genomic_DNA"/>
</dbReference>
<feature type="compositionally biased region" description="Polar residues" evidence="2">
    <location>
        <begin position="161"/>
        <end position="182"/>
    </location>
</feature>
<name>A0A9D3RUC4_ANGAN</name>
<dbReference type="InterPro" id="IPR032453">
    <property type="entry name" value="PKNOX/Meis_N"/>
</dbReference>
<reference evidence="4" key="1">
    <citation type="submission" date="2021-01" db="EMBL/GenBank/DDBJ databases">
        <title>A chromosome-scale assembly of European eel, Anguilla anguilla.</title>
        <authorList>
            <person name="Henkel C."/>
            <person name="Jong-Raadsen S.A."/>
            <person name="Dufour S."/>
            <person name="Weltzien F.-A."/>
            <person name="Palstra A.P."/>
            <person name="Pelster B."/>
            <person name="Spaink H.P."/>
            <person name="Van Den Thillart G.E."/>
            <person name="Jansen H."/>
            <person name="Zahm M."/>
            <person name="Klopp C."/>
            <person name="Cedric C."/>
            <person name="Louis A."/>
            <person name="Berthelot C."/>
            <person name="Parey E."/>
            <person name="Roest Crollius H."/>
            <person name="Montfort J."/>
            <person name="Robinson-Rechavi M."/>
            <person name="Bucao C."/>
            <person name="Bouchez O."/>
            <person name="Gislard M."/>
            <person name="Lluch J."/>
            <person name="Milhes M."/>
            <person name="Lampietro C."/>
            <person name="Lopez Roques C."/>
            <person name="Donnadieu C."/>
            <person name="Braasch I."/>
            <person name="Desvignes T."/>
            <person name="Postlethwait J."/>
            <person name="Bobe J."/>
            <person name="Guiguen Y."/>
            <person name="Dirks R."/>
        </authorList>
    </citation>
    <scope>NUCLEOTIDE SEQUENCE</scope>
    <source>
        <strain evidence="4">Tag_6206</strain>
        <tissue evidence="4">Liver</tissue>
    </source>
</reference>
<evidence type="ECO:0000256" key="1">
    <source>
        <dbReference type="ARBA" id="ARBA00023242"/>
    </source>
</evidence>
<protein>
    <recommendedName>
        <fullName evidence="3">MEIS N-terminal domain-containing protein</fullName>
    </recommendedName>
</protein>
<evidence type="ECO:0000313" key="4">
    <source>
        <dbReference type="EMBL" id="KAG5843839.1"/>
    </source>
</evidence>
<comment type="caution">
    <text evidence="4">The sequence shown here is derived from an EMBL/GenBank/DDBJ whole genome shotgun (WGS) entry which is preliminary data.</text>
</comment>
<dbReference type="Pfam" id="PF16493">
    <property type="entry name" value="Meis_PKNOX_N"/>
    <property type="match status" value="1"/>
</dbReference>
<evidence type="ECO:0000259" key="3">
    <source>
        <dbReference type="Pfam" id="PF16493"/>
    </source>
</evidence>
<proteinExistence type="predicted"/>
<gene>
    <name evidence="4" type="ORF">ANANG_G00155150</name>
</gene>
<accession>A0A9D3RUC4</accession>
<dbReference type="AlphaFoldDB" id="A0A9D3RUC4"/>
<feature type="domain" description="MEIS N-terminal" evidence="3">
    <location>
        <begin position="1"/>
        <end position="40"/>
    </location>
</feature>
<keyword evidence="5" id="KW-1185">Reference proteome</keyword>
<dbReference type="Proteomes" id="UP001044222">
    <property type="component" value="Chromosome 8"/>
</dbReference>
<sequence>MVKAIQVLRIHLLELEKVNELCKDFCNRYITCLKTKMHSDNLLRNDLGGPYSPSQTSLSLQQELLQSSTPSAVSSSVNPSGIVVPASALQQGSVAMTTINSQVVSGGTLYQPVTMVTSQGQVLTQALPQGTIQIQNAQVNLDLSALLDNDDKKSKNKRGSCRSTPPTSCAPGSSSTSCTRTLQRMRRDRSQDKLISLCYRSTTGSLTPADESCSPCWTPVTLTQRPRLRR</sequence>
<evidence type="ECO:0000313" key="5">
    <source>
        <dbReference type="Proteomes" id="UP001044222"/>
    </source>
</evidence>
<keyword evidence="1" id="KW-0539">Nucleus</keyword>
<evidence type="ECO:0000256" key="2">
    <source>
        <dbReference type="SAM" id="MobiDB-lite"/>
    </source>
</evidence>
<feature type="region of interest" description="Disordered" evidence="2">
    <location>
        <begin position="150"/>
        <end position="187"/>
    </location>
</feature>
<organism evidence="4 5">
    <name type="scientific">Anguilla anguilla</name>
    <name type="common">European freshwater eel</name>
    <name type="synonym">Muraena anguilla</name>
    <dbReference type="NCBI Taxonomy" id="7936"/>
    <lineage>
        <taxon>Eukaryota</taxon>
        <taxon>Metazoa</taxon>
        <taxon>Chordata</taxon>
        <taxon>Craniata</taxon>
        <taxon>Vertebrata</taxon>
        <taxon>Euteleostomi</taxon>
        <taxon>Actinopterygii</taxon>
        <taxon>Neopterygii</taxon>
        <taxon>Teleostei</taxon>
        <taxon>Anguilliformes</taxon>
        <taxon>Anguillidae</taxon>
        <taxon>Anguilla</taxon>
    </lineage>
</organism>